<dbReference type="SUPFAM" id="SSF48371">
    <property type="entry name" value="ARM repeat"/>
    <property type="match status" value="2"/>
</dbReference>
<dbReference type="InterPro" id="IPR019414">
    <property type="entry name" value="Rtp1_C2"/>
</dbReference>
<dbReference type="AlphaFoldDB" id="A0AAV7XKL6"/>
<gene>
    <name evidence="6" type="ORF">ONE63_009966</name>
</gene>
<dbReference type="Proteomes" id="UP001075354">
    <property type="component" value="Chromosome 8"/>
</dbReference>
<comment type="caution">
    <text evidence="6">The sequence shown here is derived from an EMBL/GenBank/DDBJ whole genome shotgun (WGS) entry which is preliminary data.</text>
</comment>
<feature type="domain" description="RNA polymerase II assembly factor Rtp1 C-terminal" evidence="3">
    <location>
        <begin position="707"/>
        <end position="822"/>
    </location>
</feature>
<feature type="domain" description="TANGO6 HEAT repeat" evidence="4">
    <location>
        <begin position="275"/>
        <end position="506"/>
    </location>
</feature>
<dbReference type="PANTHER" id="PTHR20959">
    <property type="entry name" value="TRANSPORT AND GOLGI ORGANIZATION PROTEIN 6 FAMILY MEMBER"/>
    <property type="match status" value="1"/>
</dbReference>
<proteinExistence type="inferred from homology"/>
<evidence type="ECO:0000259" key="5">
    <source>
        <dbReference type="Pfam" id="PF25267"/>
    </source>
</evidence>
<dbReference type="InterPro" id="IPR011989">
    <property type="entry name" value="ARM-like"/>
</dbReference>
<evidence type="ECO:0000259" key="3">
    <source>
        <dbReference type="Pfam" id="PF10363"/>
    </source>
</evidence>
<reference evidence="6" key="1">
    <citation type="submission" date="2022-12" db="EMBL/GenBank/DDBJ databases">
        <title>Chromosome-level genome assembly of the bean flower thrips Megalurothrips usitatus.</title>
        <authorList>
            <person name="Ma L."/>
            <person name="Liu Q."/>
            <person name="Li H."/>
            <person name="Cai W."/>
        </authorList>
    </citation>
    <scope>NUCLEOTIDE SEQUENCE</scope>
    <source>
        <strain evidence="6">Cailab_2022a</strain>
    </source>
</reference>
<evidence type="ECO:0000259" key="4">
    <source>
        <dbReference type="Pfam" id="PF23565"/>
    </source>
</evidence>
<feature type="domain" description="RNA polymerase II assembly factor Rtp1 C-terminal" evidence="2">
    <location>
        <begin position="915"/>
        <end position="944"/>
    </location>
</feature>
<evidence type="ECO:0008006" key="8">
    <source>
        <dbReference type="Google" id="ProtNLM"/>
    </source>
</evidence>
<dbReference type="InterPro" id="IPR057347">
    <property type="entry name" value="TANGO6_N"/>
</dbReference>
<sequence length="965" mass="106905">MESTSTAGSAGDPNLAVLWESLVCLVKPASETGEVRNLRTALQTNLKKAASVLGFEDPHRIPHWGGEHECGSDFIWDFVETAVFLLSSVKNVVKDDDLSVSQKKTVSSCLQFIVSLGILPNILPGVTHTTSADGAMLELLSELDTTLVQKYERLCIAVKALLSFCDSSNFRPLIITNVIHYLLGALIQLSYAPVKKPTQDTCNNLSDQGFTMTFEFWERLQSDKQHFRALLNQLIRETYQPKIMLELMVLQGGREEQSPPLWLKKSSSNLLTTCLIQPGGVAALIRATFDTSPDTGSDWKKTDTLAKIITSPVNHLASIGTQLLKLINAASHEHCDMLPIAVACICQLLEKDPISCHKFIIDPLLEPLAHVFSNRNNLFDNGHTLIPEEKIDSLVKQIHACFAMSTSKVSSGRLPGSILAPFVSFFFKLFCKLHGSVSVLFKYTESIMNYILCDSNQQVLRKILKCILLEEEEDDMFTFPRKFGFSFGSSGGVYLQVISESPKDMFSSVVEDHGDIFMILLEKRTDVDLSISVFEVLLQMLVERGMKPKTPDRSSTTLGTVEDTLEALMLSSEKHLGIVRLLAALVENANVKQKLSENPGPVLTFIGTLFDSVLEGISSMVLEEDEDLECLFVAFMILNVILDRCDGDSDWSVFGNLLKPVSVIKDRSKNEELKRLASRAFLVMSTCGAAQDAAPCGQGTNKKTKCAEALHDACDPLLPVRGHALVQLTKLLQLRDRETLSKKEAVFCLFKENLNNCDSYIYLAAINGIVAFAAIQPDDVVNVLTREYIEISSAGDSCPRDPELRMKVGEILVKLVRELGAMAPKYKNELLNAFLAGSKDTDNLMRASSLSNLGEVCEILGFRVGPILRELLLCIQSIVKFDKAVEPRRASVMVVTHLLRGLDASALNVLQDAVLELYRSLKFVYSNDEDDVVRLHAQLALEELASIAKEFLFPKLPMEKKIQIL</sequence>
<dbReference type="Gene3D" id="1.25.10.10">
    <property type="entry name" value="Leucine-rich Repeat Variant"/>
    <property type="match status" value="1"/>
</dbReference>
<dbReference type="InterPro" id="IPR016024">
    <property type="entry name" value="ARM-type_fold"/>
</dbReference>
<feature type="domain" description="TANGO6 N-terminal" evidence="5">
    <location>
        <begin position="95"/>
        <end position="259"/>
    </location>
</feature>
<dbReference type="Pfam" id="PF10304">
    <property type="entry name" value="RTP1_C2"/>
    <property type="match status" value="1"/>
</dbReference>
<dbReference type="GO" id="GO:0009306">
    <property type="term" value="P:protein secretion"/>
    <property type="evidence" value="ECO:0007669"/>
    <property type="project" value="TreeGrafter"/>
</dbReference>
<organism evidence="6 7">
    <name type="scientific">Megalurothrips usitatus</name>
    <name type="common">bean blossom thrips</name>
    <dbReference type="NCBI Taxonomy" id="439358"/>
    <lineage>
        <taxon>Eukaryota</taxon>
        <taxon>Metazoa</taxon>
        <taxon>Ecdysozoa</taxon>
        <taxon>Arthropoda</taxon>
        <taxon>Hexapoda</taxon>
        <taxon>Insecta</taxon>
        <taxon>Pterygota</taxon>
        <taxon>Neoptera</taxon>
        <taxon>Paraneoptera</taxon>
        <taxon>Thysanoptera</taxon>
        <taxon>Terebrantia</taxon>
        <taxon>Thripoidea</taxon>
        <taxon>Thripidae</taxon>
        <taxon>Megalurothrips</taxon>
    </lineage>
</organism>
<dbReference type="InterPro" id="IPR039600">
    <property type="entry name" value="TANGO6/Rtp1"/>
</dbReference>
<dbReference type="EMBL" id="JAPTSV010000008">
    <property type="protein sequence ID" value="KAJ1525130.1"/>
    <property type="molecule type" value="Genomic_DNA"/>
</dbReference>
<dbReference type="PANTHER" id="PTHR20959:SF1">
    <property type="entry name" value="TRANSPORT AND GOLGI ORGANIZATION PROTEIN 6 HOMOLOG"/>
    <property type="match status" value="1"/>
</dbReference>
<dbReference type="InterPro" id="IPR019451">
    <property type="entry name" value="Rtp1_C1"/>
</dbReference>
<evidence type="ECO:0000313" key="6">
    <source>
        <dbReference type="EMBL" id="KAJ1525130.1"/>
    </source>
</evidence>
<dbReference type="Pfam" id="PF10363">
    <property type="entry name" value="RTP1_C1"/>
    <property type="match status" value="1"/>
</dbReference>
<dbReference type="Pfam" id="PF25267">
    <property type="entry name" value="TANGO6_N"/>
    <property type="match status" value="1"/>
</dbReference>
<comment type="similarity">
    <text evidence="1">Belongs to the Tango6 family.</text>
</comment>
<accession>A0AAV7XKL6</accession>
<evidence type="ECO:0000259" key="2">
    <source>
        <dbReference type="Pfam" id="PF10304"/>
    </source>
</evidence>
<evidence type="ECO:0000256" key="1">
    <source>
        <dbReference type="ARBA" id="ARBA00005724"/>
    </source>
</evidence>
<evidence type="ECO:0000313" key="7">
    <source>
        <dbReference type="Proteomes" id="UP001075354"/>
    </source>
</evidence>
<keyword evidence="7" id="KW-1185">Reference proteome</keyword>
<protein>
    <recommendedName>
        <fullName evidence="8">Transport and Golgi organization protein 6 homolog</fullName>
    </recommendedName>
</protein>
<name>A0AAV7XKL6_9NEOP</name>
<dbReference type="Pfam" id="PF23565">
    <property type="entry name" value="ARM_TANGO6"/>
    <property type="match status" value="1"/>
</dbReference>
<dbReference type="InterPro" id="IPR057407">
    <property type="entry name" value="HEAT_TANGO6"/>
</dbReference>